<reference evidence="2 3" key="1">
    <citation type="submission" date="2021-03" db="EMBL/GenBank/DDBJ databases">
        <title>Sequencing the genomes of 1000 actinobacteria strains.</title>
        <authorList>
            <person name="Klenk H.-P."/>
        </authorList>
    </citation>
    <scope>NUCLEOTIDE SEQUENCE [LARGE SCALE GENOMIC DNA]</scope>
    <source>
        <strain evidence="2 3">DSM 46670</strain>
    </source>
</reference>
<keyword evidence="1" id="KW-0472">Membrane</keyword>
<name>A0ABS4TEN3_9PSEU</name>
<gene>
    <name evidence="2" type="ORF">JOF56_002713</name>
</gene>
<keyword evidence="1" id="KW-0812">Transmembrane</keyword>
<feature type="transmembrane region" description="Helical" evidence="1">
    <location>
        <begin position="63"/>
        <end position="88"/>
    </location>
</feature>
<protein>
    <submittedName>
        <fullName evidence="2">Flp pilus assembly protein TadB</fullName>
    </submittedName>
</protein>
<dbReference type="Proteomes" id="UP001519332">
    <property type="component" value="Unassembled WGS sequence"/>
</dbReference>
<evidence type="ECO:0000256" key="1">
    <source>
        <dbReference type="SAM" id="Phobius"/>
    </source>
</evidence>
<accession>A0ABS4TEN3</accession>
<comment type="caution">
    <text evidence="2">The sequence shown here is derived from an EMBL/GenBank/DDBJ whole genome shotgun (WGS) entry which is preliminary data.</text>
</comment>
<feature type="transmembrane region" description="Helical" evidence="1">
    <location>
        <begin position="20"/>
        <end position="42"/>
    </location>
</feature>
<dbReference type="RefSeq" id="WP_209637721.1">
    <property type="nucleotide sequence ID" value="NZ_JAGINW010000001.1"/>
</dbReference>
<evidence type="ECO:0000313" key="3">
    <source>
        <dbReference type="Proteomes" id="UP001519332"/>
    </source>
</evidence>
<feature type="transmembrane region" description="Helical" evidence="1">
    <location>
        <begin position="108"/>
        <end position="138"/>
    </location>
</feature>
<evidence type="ECO:0000313" key="2">
    <source>
        <dbReference type="EMBL" id="MBP2322328.1"/>
    </source>
</evidence>
<organism evidence="2 3">
    <name type="scientific">Kibdelosporangium banguiense</name>
    <dbReference type="NCBI Taxonomy" id="1365924"/>
    <lineage>
        <taxon>Bacteria</taxon>
        <taxon>Bacillati</taxon>
        <taxon>Actinomycetota</taxon>
        <taxon>Actinomycetes</taxon>
        <taxon>Pseudonocardiales</taxon>
        <taxon>Pseudonocardiaceae</taxon>
        <taxon>Kibdelosporangium</taxon>
    </lineage>
</organism>
<keyword evidence="3" id="KW-1185">Reference proteome</keyword>
<proteinExistence type="predicted"/>
<sequence>MTTSGKSDSAAVPRPAVLNVAFWFSIVGLSIIVLAAVLALAAKNTSIAIEIARPDKKLTDDQIRTAITTQVWVTVGFSVVFGLLGAYFVRQTRDGDRKARTRFTIVAILLLLFLFFFGNLVALAGLLIMLVGLSLVYVGASTRYLNEQ</sequence>
<dbReference type="EMBL" id="JAGINW010000001">
    <property type="protein sequence ID" value="MBP2322328.1"/>
    <property type="molecule type" value="Genomic_DNA"/>
</dbReference>
<keyword evidence="1" id="KW-1133">Transmembrane helix</keyword>